<dbReference type="InterPro" id="IPR051200">
    <property type="entry name" value="Host-pathogen_enzymatic-act"/>
</dbReference>
<dbReference type="InterPro" id="IPR015943">
    <property type="entry name" value="WD40/YVTN_repeat-like_dom_sf"/>
</dbReference>
<evidence type="ECO:0000313" key="3">
    <source>
        <dbReference type="EMBL" id="VDC22936.1"/>
    </source>
</evidence>
<dbReference type="PANTHER" id="PTHR47197">
    <property type="entry name" value="PROTEIN NIRF"/>
    <property type="match status" value="1"/>
</dbReference>
<keyword evidence="1" id="KW-0732">Signal</keyword>
<dbReference type="GO" id="GO:0016829">
    <property type="term" value="F:lyase activity"/>
    <property type="evidence" value="ECO:0007669"/>
    <property type="project" value="UniProtKB-KW"/>
</dbReference>
<dbReference type="SUPFAM" id="SSF50974">
    <property type="entry name" value="Nitrous oxide reductase, N-terminal domain"/>
    <property type="match status" value="1"/>
</dbReference>
<evidence type="ECO:0000259" key="2">
    <source>
        <dbReference type="Pfam" id="PF13360"/>
    </source>
</evidence>
<dbReference type="AlphaFoldDB" id="A0A3P5WX23"/>
<dbReference type="Pfam" id="PF13360">
    <property type="entry name" value="PQQ_2"/>
    <property type="match status" value="1"/>
</dbReference>
<dbReference type="InterPro" id="IPR011045">
    <property type="entry name" value="N2O_reductase_N"/>
</dbReference>
<sequence>MMLLPLPCRPAMVMAALLATTAAARAEPVFDTPAPFTGQVAFSGPDRSPAYAGGEVVVSGSGFVPGQEITLSRGGEPLSPAPLAADAEGAFTFSFTLPGDAVIGQHPVVVEAAAPDSAAVADLKISPELPLSGAERYETASAKTAPGVYQLAYSAKSGAVFTVSASGRGDKGTSKIMKFDAATLEVLAEATPFADEANGIYGAFGIGVDDENGTIWVTNTRASAVAVYRQDDLSLVKQFEAGSVGKPRDVVIDAARGRAYVSTHRTRIEEFDLARLEKLEGFELQSAERGGQFGTMSLALDAAKGQLYTVSLRTPELARIDLATREATILALPGAKSASGVAVDPAGGRVFVASQGSDDVIALDGATGEVLFDTPVGAQALNLVFDPVSGQIYVANRASDTIAVVDAASGSITANLDAGSFPNHLTVTPEGVVFAVNKARGEEDPEGDRLIRLVPQG</sequence>
<feature type="domain" description="Pyrrolo-quinoline quinone repeat" evidence="2">
    <location>
        <begin position="324"/>
        <end position="413"/>
    </location>
</feature>
<evidence type="ECO:0000256" key="1">
    <source>
        <dbReference type="SAM" id="SignalP"/>
    </source>
</evidence>
<feature type="signal peptide" evidence="1">
    <location>
        <begin position="1"/>
        <end position="26"/>
    </location>
</feature>
<keyword evidence="4" id="KW-1185">Reference proteome</keyword>
<dbReference type="OrthoDB" id="7197435at2"/>
<organism evidence="3 4">
    <name type="scientific">Pseudogemmobacter humi</name>
    <dbReference type="NCBI Taxonomy" id="2483812"/>
    <lineage>
        <taxon>Bacteria</taxon>
        <taxon>Pseudomonadati</taxon>
        <taxon>Pseudomonadota</taxon>
        <taxon>Alphaproteobacteria</taxon>
        <taxon>Rhodobacterales</taxon>
        <taxon>Paracoccaceae</taxon>
        <taxon>Pseudogemmobacter</taxon>
    </lineage>
</organism>
<dbReference type="Proteomes" id="UP000277498">
    <property type="component" value="Unassembled WGS sequence"/>
</dbReference>
<dbReference type="Gene3D" id="2.130.10.10">
    <property type="entry name" value="YVTN repeat-like/Quinoprotein amine dehydrogenase"/>
    <property type="match status" value="1"/>
</dbReference>
<reference evidence="3 4" key="1">
    <citation type="submission" date="2018-11" db="EMBL/GenBank/DDBJ databases">
        <authorList>
            <person name="Criscuolo A."/>
        </authorList>
    </citation>
    <scope>NUCLEOTIDE SEQUENCE [LARGE SCALE GENOMIC DNA]</scope>
    <source>
        <strain evidence="3">ACIP111625</strain>
    </source>
</reference>
<feature type="chain" id="PRO_5017985616" evidence="1">
    <location>
        <begin position="27"/>
        <end position="457"/>
    </location>
</feature>
<proteinExistence type="predicted"/>
<name>A0A3P5WX23_9RHOB</name>
<dbReference type="InterPro" id="IPR002372">
    <property type="entry name" value="PQQ_rpt_dom"/>
</dbReference>
<dbReference type="EMBL" id="UXAW01000046">
    <property type="protein sequence ID" value="VDC22936.1"/>
    <property type="molecule type" value="Genomic_DNA"/>
</dbReference>
<evidence type="ECO:0000313" key="4">
    <source>
        <dbReference type="Proteomes" id="UP000277498"/>
    </source>
</evidence>
<accession>A0A3P5WX23</accession>
<gene>
    <name evidence="3" type="primary">vgb_1</name>
    <name evidence="3" type="ORF">XINFAN_00878</name>
</gene>
<dbReference type="PANTHER" id="PTHR47197:SF3">
    <property type="entry name" value="DIHYDRO-HEME D1 DEHYDROGENASE"/>
    <property type="match status" value="1"/>
</dbReference>
<keyword evidence="3" id="KW-0456">Lyase</keyword>
<protein>
    <submittedName>
        <fullName evidence="3">Virginiamycin B lyase</fullName>
    </submittedName>
</protein>